<dbReference type="Gene3D" id="3.10.100.10">
    <property type="entry name" value="Mannose-Binding Protein A, subunit A"/>
    <property type="match status" value="1"/>
</dbReference>
<sequence length="306" mass="33789">MKLLLALAPLVCAVQFSTLRYGLNKTGMKISNPLMETQLESSAICGIRCEQKSGCYTFSVTKNSGDVNCRLGGWKPMLAPDPNSEYFVSPAIPTAHTLYKTGMKISNPLMETQLVTSTMCGYQCLQESGCYTFSETKNSGGVNCRLGGWKPVLVPDPNSEYFVSAIPTEYKRVGTTTRYVKMEYEPWIKATNPSYVNKNWNQSLAACQVDGGWLVVDNDSTIHNYLYNILMANGIYPGYKCLWIGGYRTKITLTGLGQYNFGNGHPDGGGGCLHFYAQYGSDCCGLWSDWGCAGTWDGYFCEIQLP</sequence>
<evidence type="ECO:0000313" key="2">
    <source>
        <dbReference type="Proteomes" id="UP000677054"/>
    </source>
</evidence>
<organism evidence="1">
    <name type="scientific">Darwinula stevensoni</name>
    <dbReference type="NCBI Taxonomy" id="69355"/>
    <lineage>
        <taxon>Eukaryota</taxon>
        <taxon>Metazoa</taxon>
        <taxon>Ecdysozoa</taxon>
        <taxon>Arthropoda</taxon>
        <taxon>Crustacea</taxon>
        <taxon>Oligostraca</taxon>
        <taxon>Ostracoda</taxon>
        <taxon>Podocopa</taxon>
        <taxon>Podocopida</taxon>
        <taxon>Darwinulocopina</taxon>
        <taxon>Darwinuloidea</taxon>
        <taxon>Darwinulidae</taxon>
        <taxon>Darwinula</taxon>
    </lineage>
</organism>
<reference evidence="1" key="1">
    <citation type="submission" date="2020-11" db="EMBL/GenBank/DDBJ databases">
        <authorList>
            <person name="Tran Van P."/>
        </authorList>
    </citation>
    <scope>NUCLEOTIDE SEQUENCE</scope>
</reference>
<protein>
    <submittedName>
        <fullName evidence="1">Uncharacterized protein</fullName>
    </submittedName>
</protein>
<evidence type="ECO:0000313" key="1">
    <source>
        <dbReference type="EMBL" id="CAD7252299.1"/>
    </source>
</evidence>
<dbReference type="OrthoDB" id="7357196at2759"/>
<dbReference type="EMBL" id="LR903809">
    <property type="protein sequence ID" value="CAD7252299.1"/>
    <property type="molecule type" value="Genomic_DNA"/>
</dbReference>
<dbReference type="EMBL" id="CAJPEV010004292">
    <property type="protein sequence ID" value="CAG0901522.1"/>
    <property type="molecule type" value="Genomic_DNA"/>
</dbReference>
<dbReference type="CDD" id="cd00037">
    <property type="entry name" value="CLECT"/>
    <property type="match status" value="1"/>
</dbReference>
<keyword evidence="2" id="KW-1185">Reference proteome</keyword>
<dbReference type="InterPro" id="IPR016187">
    <property type="entry name" value="CTDL_fold"/>
</dbReference>
<accession>A0A7R9ADQ3</accession>
<name>A0A7R9ADQ3_9CRUS</name>
<dbReference type="SUPFAM" id="SSF56436">
    <property type="entry name" value="C-type lectin-like"/>
    <property type="match status" value="1"/>
</dbReference>
<proteinExistence type="predicted"/>
<dbReference type="InterPro" id="IPR016186">
    <property type="entry name" value="C-type_lectin-like/link_sf"/>
</dbReference>
<dbReference type="Proteomes" id="UP000677054">
    <property type="component" value="Unassembled WGS sequence"/>
</dbReference>
<dbReference type="AlphaFoldDB" id="A0A7R9ADQ3"/>
<gene>
    <name evidence="1" type="ORF">DSTB1V02_LOCUS12057</name>
</gene>